<dbReference type="InterPro" id="IPR051204">
    <property type="entry name" value="ABC_transp_perm/SBD"/>
</dbReference>
<reference evidence="11 12" key="1">
    <citation type="journal article" date="2008" name="BMC Genomics">
        <title>Complete genome of Phenylobacterium zucineum - a novel facultative intracellular bacterium isolated from human erythroleukemia cell line K562.</title>
        <authorList>
            <person name="Luo Y."/>
            <person name="Xu X."/>
            <person name="Ding Z."/>
            <person name="Liu Z."/>
            <person name="Zhang B."/>
            <person name="Yan Z."/>
            <person name="Sun J."/>
            <person name="Hu S."/>
            <person name="Hu X."/>
        </authorList>
    </citation>
    <scope>NUCLEOTIDE SEQUENCE [LARGE SCALE GENOMIC DNA]</scope>
    <source>
        <strain evidence="11 12">HLK1</strain>
    </source>
</reference>
<comment type="subcellular location">
    <subcellularLocation>
        <location evidence="1 8">Cell membrane</location>
        <topology evidence="1 8">Multi-pass membrane protein</topology>
    </subcellularLocation>
</comment>
<dbReference type="PANTHER" id="PTHR30177">
    <property type="entry name" value="GLYCINE BETAINE/L-PROLINE TRANSPORT SYSTEM PERMEASE PROTEIN PROW"/>
    <property type="match status" value="1"/>
</dbReference>
<dbReference type="STRING" id="450851.PHZ_c0929"/>
<gene>
    <name evidence="11" type="ordered locus">PHZ_c0929</name>
</gene>
<dbReference type="eggNOG" id="COG1174">
    <property type="taxonomic scope" value="Bacteria"/>
</dbReference>
<dbReference type="SUPFAM" id="SSF161098">
    <property type="entry name" value="MetI-like"/>
    <property type="match status" value="1"/>
</dbReference>
<dbReference type="Pfam" id="PF00528">
    <property type="entry name" value="BPD_transp_1"/>
    <property type="match status" value="1"/>
</dbReference>
<dbReference type="HOGENOM" id="CLU_038355_0_0_5"/>
<evidence type="ECO:0000256" key="2">
    <source>
        <dbReference type="ARBA" id="ARBA00022448"/>
    </source>
</evidence>
<dbReference type="RefSeq" id="WP_012521491.1">
    <property type="nucleotide sequence ID" value="NC_011144.1"/>
</dbReference>
<dbReference type="GO" id="GO:0031460">
    <property type="term" value="P:glycine betaine transport"/>
    <property type="evidence" value="ECO:0007669"/>
    <property type="project" value="TreeGrafter"/>
</dbReference>
<feature type="region of interest" description="Disordered" evidence="9">
    <location>
        <begin position="501"/>
        <end position="521"/>
    </location>
</feature>
<dbReference type="SUPFAM" id="SSF53850">
    <property type="entry name" value="Periplasmic binding protein-like II"/>
    <property type="match status" value="1"/>
</dbReference>
<dbReference type="InterPro" id="IPR007210">
    <property type="entry name" value="ABC_Gly_betaine_transp_sub-bd"/>
</dbReference>
<keyword evidence="12" id="KW-1185">Reference proteome</keyword>
<dbReference type="GO" id="GO:0022857">
    <property type="term" value="F:transmembrane transporter activity"/>
    <property type="evidence" value="ECO:0007669"/>
    <property type="project" value="InterPro"/>
</dbReference>
<dbReference type="KEGG" id="pzu:PHZ_c0929"/>
<dbReference type="Gene3D" id="3.40.190.120">
    <property type="entry name" value="Osmoprotection protein (prox), domain 2"/>
    <property type="match status" value="1"/>
</dbReference>
<sequence length="521" mass="54456">MSPRVQAAFDLLPDYLAWHVLLSGSALLLGVGISLPLAIAASRSARLRWPVLAFASLIQTIPSLALLALFYPLLLALSALAHGLFGGGFSALGFLPSLLALTLYSMLPILRNTVAGLAGVDPAVREAADGLGMTAGQKLRQVELPLAAPVIMAGVRTAAVWTIGAATLSTPVGQTSLGNYIFAGLQTENWVFVLFGCAASAGLALAADQLLGLVETALRLRRPLLGWAGLAGLAVGAALALLPLAGLVLTSLGGGASYVVGAKNFSEQYILAELMAHRLERTGARVARKEDLGSAVAYRALAAGEIDVYVDYSGTLWTNVLGRADNPGRAAVLDQLTSELDRRDGVRVLGSLGFENAYAFVMRPDRARALGVADLDDLAREAPGLALGSDLEFLSRPEWRAVEAAYGLKFRSARSYQPTFMYRALAGGEADVISAFSSDGRIAAGGLVVLPDPRGAIPPYDAVILISPARRDDPRLLAALRPLVGAIPVEAMRAANYSVDRDSGKATPAGAARTLEKDLGL</sequence>
<dbReference type="InterPro" id="IPR035906">
    <property type="entry name" value="MetI-like_sf"/>
</dbReference>
<keyword evidence="3 8" id="KW-0812">Transmembrane</keyword>
<evidence type="ECO:0000256" key="4">
    <source>
        <dbReference type="ARBA" id="ARBA00022989"/>
    </source>
</evidence>
<dbReference type="eggNOG" id="COG1732">
    <property type="taxonomic scope" value="Bacteria"/>
</dbReference>
<dbReference type="Proteomes" id="UP000001868">
    <property type="component" value="Chromosome"/>
</dbReference>
<evidence type="ECO:0000256" key="1">
    <source>
        <dbReference type="ARBA" id="ARBA00004651"/>
    </source>
</evidence>
<feature type="domain" description="ABC transmembrane type-1" evidence="10">
    <location>
        <begin position="16"/>
        <end position="216"/>
    </location>
</feature>
<dbReference type="Gene3D" id="3.40.190.10">
    <property type="entry name" value="Periplasmic binding protein-like II"/>
    <property type="match status" value="1"/>
</dbReference>
<dbReference type="OrthoDB" id="9801163at2"/>
<feature type="transmembrane region" description="Helical" evidence="8">
    <location>
        <begin position="80"/>
        <end position="104"/>
    </location>
</feature>
<comment type="similarity">
    <text evidence="7">In the N-terminal section; belongs to the binding-protein-dependent transport system permease family.</text>
</comment>
<evidence type="ECO:0000256" key="7">
    <source>
        <dbReference type="ARBA" id="ARBA00035652"/>
    </source>
</evidence>
<evidence type="ECO:0000256" key="5">
    <source>
        <dbReference type="ARBA" id="ARBA00023136"/>
    </source>
</evidence>
<dbReference type="CDD" id="cd06261">
    <property type="entry name" value="TM_PBP2"/>
    <property type="match status" value="1"/>
</dbReference>
<evidence type="ECO:0000313" key="11">
    <source>
        <dbReference type="EMBL" id="ACG77343.1"/>
    </source>
</evidence>
<feature type="transmembrane region" description="Helical" evidence="8">
    <location>
        <begin position="190"/>
        <end position="212"/>
    </location>
</feature>
<evidence type="ECO:0000256" key="9">
    <source>
        <dbReference type="SAM" id="MobiDB-lite"/>
    </source>
</evidence>
<evidence type="ECO:0000256" key="8">
    <source>
        <dbReference type="RuleBase" id="RU363032"/>
    </source>
</evidence>
<dbReference type="Pfam" id="PF04069">
    <property type="entry name" value="OpuAC"/>
    <property type="match status" value="1"/>
</dbReference>
<comment type="similarity">
    <text evidence="8">Belongs to the binding-protein-dependent transport system permease family.</text>
</comment>
<accession>B4RGX7</accession>
<feature type="transmembrane region" description="Helical" evidence="8">
    <location>
        <begin position="224"/>
        <end position="249"/>
    </location>
</feature>
<evidence type="ECO:0000256" key="6">
    <source>
        <dbReference type="ARBA" id="ARBA00035642"/>
    </source>
</evidence>
<comment type="similarity">
    <text evidence="6">In the C-terminal section; belongs to the OsmX family.</text>
</comment>
<proteinExistence type="inferred from homology"/>
<dbReference type="PANTHER" id="PTHR30177:SF4">
    <property type="entry name" value="OSMOPROTECTANT IMPORT PERMEASE PROTEIN OSMW"/>
    <property type="match status" value="1"/>
</dbReference>
<keyword evidence="2 8" id="KW-0813">Transport</keyword>
<dbReference type="PROSITE" id="PS50928">
    <property type="entry name" value="ABC_TM1"/>
    <property type="match status" value="1"/>
</dbReference>
<protein>
    <submittedName>
        <fullName evidence="11">Substrate-binding region of ABC-type glycine betaine transport system</fullName>
    </submittedName>
</protein>
<dbReference type="Gene3D" id="1.10.3720.10">
    <property type="entry name" value="MetI-like"/>
    <property type="match status" value="1"/>
</dbReference>
<name>B4RGX7_PHEZH</name>
<feature type="transmembrane region" description="Helical" evidence="8">
    <location>
        <begin position="51"/>
        <end position="74"/>
    </location>
</feature>
<dbReference type="InterPro" id="IPR000515">
    <property type="entry name" value="MetI-like"/>
</dbReference>
<evidence type="ECO:0000256" key="3">
    <source>
        <dbReference type="ARBA" id="ARBA00022692"/>
    </source>
</evidence>
<feature type="transmembrane region" description="Helical" evidence="8">
    <location>
        <begin position="16"/>
        <end position="39"/>
    </location>
</feature>
<dbReference type="EMBL" id="CP000747">
    <property type="protein sequence ID" value="ACG77343.1"/>
    <property type="molecule type" value="Genomic_DNA"/>
</dbReference>
<dbReference type="GO" id="GO:0043190">
    <property type="term" value="C:ATP-binding cassette (ABC) transporter complex"/>
    <property type="evidence" value="ECO:0007669"/>
    <property type="project" value="InterPro"/>
</dbReference>
<organism evidence="11 12">
    <name type="scientific">Phenylobacterium zucineum (strain HLK1)</name>
    <dbReference type="NCBI Taxonomy" id="450851"/>
    <lineage>
        <taxon>Bacteria</taxon>
        <taxon>Pseudomonadati</taxon>
        <taxon>Pseudomonadota</taxon>
        <taxon>Alphaproteobacteria</taxon>
        <taxon>Caulobacterales</taxon>
        <taxon>Caulobacteraceae</taxon>
        <taxon>Phenylobacterium</taxon>
    </lineage>
</organism>
<evidence type="ECO:0000313" key="12">
    <source>
        <dbReference type="Proteomes" id="UP000001868"/>
    </source>
</evidence>
<keyword evidence="4 8" id="KW-1133">Transmembrane helix</keyword>
<keyword evidence="5 8" id="KW-0472">Membrane</keyword>
<dbReference type="AlphaFoldDB" id="B4RGX7"/>
<evidence type="ECO:0000259" key="10">
    <source>
        <dbReference type="PROSITE" id="PS50928"/>
    </source>
</evidence>